<evidence type="ECO:0000256" key="13">
    <source>
        <dbReference type="ARBA" id="ARBA00023125"/>
    </source>
</evidence>
<dbReference type="Pfam" id="PF17917">
    <property type="entry name" value="RT_RNaseH"/>
    <property type="match status" value="1"/>
</dbReference>
<evidence type="ECO:0000256" key="6">
    <source>
        <dbReference type="ARBA" id="ARBA00022750"/>
    </source>
</evidence>
<dbReference type="EMBL" id="Y12432">
    <property type="protein sequence ID" value="CAA73042.1"/>
    <property type="molecule type" value="Genomic_DNA"/>
</dbReference>
<dbReference type="PANTHER" id="PTHR37984:SF5">
    <property type="entry name" value="PROTEIN NYNRIN-LIKE"/>
    <property type="match status" value="1"/>
</dbReference>
<dbReference type="Gene3D" id="3.10.20.370">
    <property type="match status" value="1"/>
</dbReference>
<dbReference type="InterPro" id="IPR012337">
    <property type="entry name" value="RNaseH-like_sf"/>
</dbReference>
<evidence type="ECO:0000313" key="17">
    <source>
        <dbReference type="EMBL" id="CAA73042.1"/>
    </source>
</evidence>
<dbReference type="Pfam" id="PF00078">
    <property type="entry name" value="RVT_1"/>
    <property type="match status" value="1"/>
</dbReference>
<evidence type="ECO:0000256" key="9">
    <source>
        <dbReference type="ARBA" id="ARBA00022842"/>
    </source>
</evidence>
<dbReference type="InterPro" id="IPR036397">
    <property type="entry name" value="RNaseH_sf"/>
</dbReference>
<evidence type="ECO:0000259" key="16">
    <source>
        <dbReference type="PROSITE" id="PS50994"/>
    </source>
</evidence>
<dbReference type="Gene3D" id="3.30.70.270">
    <property type="match status" value="2"/>
</dbReference>
<dbReference type="GO" id="GO:0003677">
    <property type="term" value="F:DNA binding"/>
    <property type="evidence" value="ECO:0007669"/>
    <property type="project" value="UniProtKB-KW"/>
</dbReference>
<dbReference type="GO" id="GO:0003964">
    <property type="term" value="F:RNA-directed DNA polymerase activity"/>
    <property type="evidence" value="ECO:0007669"/>
    <property type="project" value="UniProtKB-KW"/>
</dbReference>
<dbReference type="GO" id="GO:0004519">
    <property type="term" value="F:endonuclease activity"/>
    <property type="evidence" value="ECO:0007669"/>
    <property type="project" value="UniProtKB-KW"/>
</dbReference>
<dbReference type="SUPFAM" id="SSF56672">
    <property type="entry name" value="DNA/RNA polymerases"/>
    <property type="match status" value="1"/>
</dbReference>
<evidence type="ECO:0000256" key="11">
    <source>
        <dbReference type="ARBA" id="ARBA00022918"/>
    </source>
</evidence>
<dbReference type="Gene3D" id="3.30.420.10">
    <property type="entry name" value="Ribonuclease H-like superfamily/Ribonuclease H"/>
    <property type="match status" value="1"/>
</dbReference>
<dbReference type="PROSITE" id="PS50878">
    <property type="entry name" value="RT_POL"/>
    <property type="match status" value="1"/>
</dbReference>
<dbReference type="GO" id="GO:0003887">
    <property type="term" value="F:DNA-directed DNA polymerase activity"/>
    <property type="evidence" value="ECO:0007669"/>
    <property type="project" value="UniProtKB-KW"/>
</dbReference>
<evidence type="ECO:0000256" key="10">
    <source>
        <dbReference type="ARBA" id="ARBA00022908"/>
    </source>
</evidence>
<keyword evidence="14" id="KW-0233">DNA recombination</keyword>
<keyword evidence="5" id="KW-0479">Metal-binding</keyword>
<dbReference type="FunFam" id="3.10.20.370:FF:000001">
    <property type="entry name" value="Retrovirus-related Pol polyprotein from transposon 17.6-like protein"/>
    <property type="match status" value="1"/>
</dbReference>
<evidence type="ECO:0000256" key="7">
    <source>
        <dbReference type="ARBA" id="ARBA00022759"/>
    </source>
</evidence>
<dbReference type="InterPro" id="IPR056924">
    <property type="entry name" value="SH3_Tf2-1"/>
</dbReference>
<keyword evidence="9" id="KW-0460">Magnesium</keyword>
<protein>
    <submittedName>
        <fullName evidence="17">Polyprotein</fullName>
    </submittedName>
</protein>
<keyword evidence="4" id="KW-0540">Nuclease</keyword>
<dbReference type="InterPro" id="IPR050951">
    <property type="entry name" value="Retrovirus_Pol_polyprotein"/>
</dbReference>
<dbReference type="Pfam" id="PF24626">
    <property type="entry name" value="SH3_Tf2-1"/>
    <property type="match status" value="1"/>
</dbReference>
<dbReference type="Gene3D" id="3.10.10.10">
    <property type="entry name" value="HIV Type 1 Reverse Transcriptase, subunit A, domain 1"/>
    <property type="match status" value="1"/>
</dbReference>
<evidence type="ECO:0000256" key="4">
    <source>
        <dbReference type="ARBA" id="ARBA00022722"/>
    </source>
</evidence>
<dbReference type="FunFam" id="3.30.70.270:FF:000020">
    <property type="entry name" value="Transposon Tf2-6 polyprotein-like Protein"/>
    <property type="match status" value="1"/>
</dbReference>
<dbReference type="InterPro" id="IPR000477">
    <property type="entry name" value="RT_dom"/>
</dbReference>
<dbReference type="GO" id="GO:0004190">
    <property type="term" value="F:aspartic-type endopeptidase activity"/>
    <property type="evidence" value="ECO:0007669"/>
    <property type="project" value="UniProtKB-KW"/>
</dbReference>
<feature type="non-terminal residue" evidence="17">
    <location>
        <position position="871"/>
    </location>
</feature>
<keyword evidence="10" id="KW-0229">DNA integration</keyword>
<sequence length="871" mass="100049">LDREIEFVIDLVPGTTPISKAPYRMAPAELRELRAQLQDLLDKGFIRPSVSPWGAPVLFVKKKDGSLRLCVDYRELNKVTIKNKYPLPRIDDLFDQLQGSCVYSKIDLQSGYHQLKIKPEDVSKTAFRTRYGHYEFAVMPFGLTNAPTAFMDLMNRVFKPYLDRFVVVFIDDILVYSRSDADHEEHLRIVLQVLREKELYVKLKKCEFWLREVAFLGHLISGSGIAVDPKKIEAIKDWPRLTSVTEIRSFLGLAGYYRRFVERFAKLSTPLTRLTHKGVKFIWNDACERSFQELKQRLTTAPILTLPVAGAGYVVYSDASLNGLGCVLMQDDKVIAYASRQLKEYEKNYPTHDLELAAVVFALKLWRHYLYGERCEVYTDHKSLKYLFTQKELNLRQRRWLELLKDYDLTILYHPGKANVVADALSRKSMENLAMHVVTQPRLIEQMKRLELEIVTPDTPMRLMTLVVQPTLLDRIKEKQASDVELQKIKGKMVDGCTGDFTLDGDGLMRFRGRICVPADSGIKEDILQEAHRAPYAIHPGGTKMYKDLKLLYWWPGIKKDVGEFVAKCLTCQQVKAEHRVPAGKLQSLPIPVWKWEKITMDFVTGLPRSQAGHDAIWVIVDRLTKSAHFIPIHTTWTGERLAQVYLDEIVRLHGVPTSIVSDRDTRFVSHFWRSLQDALGTRLDFSTAFHPQSDGQSERTIQTLEDMLRACVIDFQGGWSQHLPMAEFAYNNSYQASIKMAPFEALYGRKCRSPLHWSEVGESLALGPDVLQEAEVKVRIARERLLTAQSRQRSYADRRRRDLEFQVGDHVFLKVSPTRGIKRFGIRGKLSPRFIGPYEILERVGPVAYRLALPPNLSGVHNVFHVSVVR</sequence>
<evidence type="ECO:0000256" key="1">
    <source>
        <dbReference type="ARBA" id="ARBA00022670"/>
    </source>
</evidence>
<evidence type="ECO:0000256" key="3">
    <source>
        <dbReference type="ARBA" id="ARBA00022695"/>
    </source>
</evidence>
<accession>O64892</accession>
<dbReference type="Gene3D" id="1.10.340.70">
    <property type="match status" value="1"/>
</dbReference>
<feature type="non-terminal residue" evidence="17">
    <location>
        <position position="1"/>
    </location>
</feature>
<keyword evidence="2" id="KW-0808">Transferase</keyword>
<dbReference type="InterPro" id="IPR043128">
    <property type="entry name" value="Rev_trsase/Diguanyl_cyclase"/>
</dbReference>
<keyword evidence="6" id="KW-0064">Aspartyl protease</keyword>
<keyword evidence="13" id="KW-0238">DNA-binding</keyword>
<dbReference type="CDD" id="cd01647">
    <property type="entry name" value="RT_LTR"/>
    <property type="match status" value="1"/>
</dbReference>
<keyword evidence="1" id="KW-0645">Protease</keyword>
<dbReference type="InterPro" id="IPR043502">
    <property type="entry name" value="DNA/RNA_pol_sf"/>
</dbReference>
<dbReference type="AlphaFoldDB" id="O64892"/>
<evidence type="ECO:0000256" key="5">
    <source>
        <dbReference type="ARBA" id="ARBA00022723"/>
    </source>
</evidence>
<keyword evidence="7" id="KW-0255">Endonuclease</keyword>
<evidence type="ECO:0000259" key="15">
    <source>
        <dbReference type="PROSITE" id="PS50878"/>
    </source>
</evidence>
<dbReference type="InterPro" id="IPR041373">
    <property type="entry name" value="RT_RNaseH"/>
</dbReference>
<keyword evidence="8" id="KW-0378">Hydrolase</keyword>
<dbReference type="SUPFAM" id="SSF53098">
    <property type="entry name" value="Ribonuclease H-like"/>
    <property type="match status" value="1"/>
</dbReference>
<evidence type="ECO:0000256" key="2">
    <source>
        <dbReference type="ARBA" id="ARBA00022679"/>
    </source>
</evidence>
<dbReference type="GO" id="GO:0006508">
    <property type="term" value="P:proteolysis"/>
    <property type="evidence" value="ECO:0007669"/>
    <property type="project" value="UniProtKB-KW"/>
</dbReference>
<dbReference type="FunFam" id="3.10.10.10:FF:000007">
    <property type="entry name" value="Retrovirus-related Pol polyprotein from transposon 17.6-like Protein"/>
    <property type="match status" value="1"/>
</dbReference>
<dbReference type="InterPro" id="IPR041588">
    <property type="entry name" value="Integrase_H2C2"/>
</dbReference>
<proteinExistence type="predicted"/>
<evidence type="ECO:0000256" key="12">
    <source>
        <dbReference type="ARBA" id="ARBA00022932"/>
    </source>
</evidence>
<dbReference type="PROSITE" id="PS50994">
    <property type="entry name" value="INTEGRASE"/>
    <property type="match status" value="1"/>
</dbReference>
<keyword evidence="11 17" id="KW-0695">RNA-directed DNA polymerase</keyword>
<dbReference type="GO" id="GO:0015074">
    <property type="term" value="P:DNA integration"/>
    <property type="evidence" value="ECO:0007669"/>
    <property type="project" value="UniProtKB-KW"/>
</dbReference>
<feature type="domain" description="Reverse transcriptase" evidence="15">
    <location>
        <begin position="41"/>
        <end position="220"/>
    </location>
</feature>
<organism evidence="17">
    <name type="scientific">Ananas comosus</name>
    <name type="common">Pineapple</name>
    <name type="synonym">Ananas ananas</name>
    <dbReference type="NCBI Taxonomy" id="4615"/>
    <lineage>
        <taxon>Eukaryota</taxon>
        <taxon>Viridiplantae</taxon>
        <taxon>Streptophyta</taxon>
        <taxon>Embryophyta</taxon>
        <taxon>Tracheophyta</taxon>
        <taxon>Spermatophyta</taxon>
        <taxon>Magnoliopsida</taxon>
        <taxon>Liliopsida</taxon>
        <taxon>Poales</taxon>
        <taxon>Bromeliaceae</taxon>
        <taxon>Bromelioideae</taxon>
        <taxon>Ananas</taxon>
    </lineage>
</organism>
<reference evidence="17" key="1">
    <citation type="journal article" date="1998" name="Plant Mol. Biol.">
        <title>Retrotransposon-like sequences integrated into the genome of pineapple, Ananas comosus.</title>
        <authorList>
            <person name="Thomson K.G."/>
            <person name="Thomas J.E."/>
            <person name="Dietzgen R.G."/>
        </authorList>
    </citation>
    <scope>NUCLEOTIDE SEQUENCE</scope>
</reference>
<dbReference type="GO" id="GO:0006310">
    <property type="term" value="P:DNA recombination"/>
    <property type="evidence" value="ECO:0007669"/>
    <property type="project" value="UniProtKB-KW"/>
</dbReference>
<dbReference type="PIR" id="T07863">
    <property type="entry name" value="T07863"/>
</dbReference>
<name>O64892_ANACO</name>
<dbReference type="Pfam" id="PF17921">
    <property type="entry name" value="Integrase_H2C2"/>
    <property type="match status" value="1"/>
</dbReference>
<dbReference type="GO" id="GO:0046872">
    <property type="term" value="F:metal ion binding"/>
    <property type="evidence" value="ECO:0007669"/>
    <property type="project" value="UniProtKB-KW"/>
</dbReference>
<dbReference type="InterPro" id="IPR001584">
    <property type="entry name" value="Integrase_cat-core"/>
</dbReference>
<keyword evidence="3" id="KW-0548">Nucleotidyltransferase</keyword>
<evidence type="ECO:0000256" key="14">
    <source>
        <dbReference type="ARBA" id="ARBA00023172"/>
    </source>
</evidence>
<evidence type="ECO:0000256" key="8">
    <source>
        <dbReference type="ARBA" id="ARBA00022801"/>
    </source>
</evidence>
<dbReference type="CDD" id="cd09274">
    <property type="entry name" value="RNase_HI_RT_Ty3"/>
    <property type="match status" value="1"/>
</dbReference>
<keyword evidence="12" id="KW-0239">DNA-directed DNA polymerase</keyword>
<feature type="domain" description="Integrase catalytic" evidence="16">
    <location>
        <begin position="586"/>
        <end position="751"/>
    </location>
</feature>
<dbReference type="PANTHER" id="PTHR37984">
    <property type="entry name" value="PROTEIN CBG26694"/>
    <property type="match status" value="1"/>
</dbReference>